<gene>
    <name evidence="1" type="ORF">CFSAN000522_19050</name>
</gene>
<reference evidence="1 2" key="1">
    <citation type="submission" date="2019-05" db="EMBL/GenBank/DDBJ databases">
        <authorList>
            <consortium name="GenomeTrakr network: Whole genome sequencing for foodborne pathogen traceback"/>
        </authorList>
    </citation>
    <scope>NUCLEOTIDE SEQUENCE [LARGE SCALE GENOMIC DNA]</scope>
    <source>
        <strain evidence="1 2">CFSAN000522</strain>
    </source>
</reference>
<dbReference type="Proteomes" id="UP000427205">
    <property type="component" value="Unassembled WGS sequence"/>
</dbReference>
<evidence type="ECO:0000313" key="2">
    <source>
        <dbReference type="Proteomes" id="UP000427205"/>
    </source>
</evidence>
<organism evidence="1 2">
    <name type="scientific">Salmonella enterica subsp. enterica serovar Infantis str. CFSAN000522</name>
    <dbReference type="NCBI Taxonomy" id="1299258"/>
    <lineage>
        <taxon>Bacteria</taxon>
        <taxon>Pseudomonadati</taxon>
        <taxon>Pseudomonadota</taxon>
        <taxon>Gammaproteobacteria</taxon>
        <taxon>Enterobacterales</taxon>
        <taxon>Enterobacteriaceae</taxon>
        <taxon>Salmonella</taxon>
    </lineage>
</organism>
<name>A0A5Y7AJY8_SALIN</name>
<dbReference type="EMBL" id="AAJEDC010000014">
    <property type="protein sequence ID" value="ECK9503344.1"/>
    <property type="molecule type" value="Genomic_DNA"/>
</dbReference>
<proteinExistence type="predicted"/>
<accession>A0A5Y7AJY8</accession>
<comment type="caution">
    <text evidence="1">The sequence shown here is derived from an EMBL/GenBank/DDBJ whole genome shotgun (WGS) entry which is preliminary data.</text>
</comment>
<dbReference type="AlphaFoldDB" id="A0A5Y7AJY8"/>
<sequence>MLGDIDPENIAYKGKENTFSAENTFKETARFKKMAFFFAAQFSDSALFYGDVDFNGGRIVFNPETESVFKNCAEFQAGLTVGIGFDDSEFSGLNFYDLNQQAGFGGFYPAYKATTHLLKNTTATKLLLDFESADENALKFKGKDGIEQTLYHSGYLPPAAVVAGELPAEVTQPVFYFDDAAERLYFLNGDKKYAVTLTPE</sequence>
<evidence type="ECO:0000313" key="1">
    <source>
        <dbReference type="EMBL" id="ECK9503344.1"/>
    </source>
</evidence>
<protein>
    <submittedName>
        <fullName evidence="1">Uncharacterized protein</fullName>
    </submittedName>
</protein>